<organism evidence="1 2">
    <name type="scientific">Somion occarium</name>
    <dbReference type="NCBI Taxonomy" id="3059160"/>
    <lineage>
        <taxon>Eukaryota</taxon>
        <taxon>Fungi</taxon>
        <taxon>Dikarya</taxon>
        <taxon>Basidiomycota</taxon>
        <taxon>Agaricomycotina</taxon>
        <taxon>Agaricomycetes</taxon>
        <taxon>Polyporales</taxon>
        <taxon>Cerrenaceae</taxon>
        <taxon>Somion</taxon>
    </lineage>
</organism>
<name>A0ABP1CUW5_9APHY</name>
<dbReference type="CDD" id="cd09917">
    <property type="entry name" value="F-box_SF"/>
    <property type="match status" value="1"/>
</dbReference>
<evidence type="ECO:0000313" key="1">
    <source>
        <dbReference type="EMBL" id="CAL1699471.1"/>
    </source>
</evidence>
<reference evidence="2" key="1">
    <citation type="submission" date="2024-04" db="EMBL/GenBank/DDBJ databases">
        <authorList>
            <person name="Shaw F."/>
            <person name="Minotto A."/>
        </authorList>
    </citation>
    <scope>NUCLEOTIDE SEQUENCE [LARGE SCALE GENOMIC DNA]</scope>
</reference>
<dbReference type="Proteomes" id="UP001497453">
    <property type="component" value="Chromosome 11"/>
</dbReference>
<gene>
    <name evidence="1" type="ORF">GFSPODELE1_LOCUS2692</name>
</gene>
<proteinExistence type="predicted"/>
<sequence length="551" mass="62794">MGTRGYRVYRHKGKYFISYNHFDSYPEGLGVQLLQEIPTDPEEFELWVQHHRQMLDQELEAFLSAGGERDAYNSDLRIEDEAPRNDLFIEWIYEMDFDRMIFHVDSHPVYRLDHMPPEDVFLEGIDFDRYNNRACADSVPAEYRYIIRAAPTPSLSHHVLEVYNAYKADVVALPIHQVLHRSHSLSHQETVCKHFLELIVGSLIVNEGRSLHFLDEIPNREAFSVKHLEILRSLIEASLFPSAFAGYEAKDNSDKEMSPSSNANLLVDFWWIRRHICVRFTTHLQHESGLRSAIAELATEIFGADAGPQPIVYGVAFSISHIVIARFDKPTKRLVHTECLPFLPSFYADSPSTPGITAMTYLASVPAEDDSSWFLQRLTHIYTAPTITSCQAVAHPVASTHTPSLPTEIWMRIISFIDDPYSLSALARASRRTMAIVGASDWLRYPRIRVSDRVSEEFIALCVLQDVAPSPDSFSEECKYLFSAAFETIWQELYAVVFLSAVECPILDEQDESYTEMAMVDIKFGAQIRYTLPTVIATNAGRSGLHEDKMN</sequence>
<protein>
    <recommendedName>
        <fullName evidence="3">F-box domain-containing protein</fullName>
    </recommendedName>
</protein>
<keyword evidence="2" id="KW-1185">Reference proteome</keyword>
<evidence type="ECO:0000313" key="2">
    <source>
        <dbReference type="Proteomes" id="UP001497453"/>
    </source>
</evidence>
<accession>A0ABP1CUW5</accession>
<dbReference type="EMBL" id="OZ037954">
    <property type="protein sequence ID" value="CAL1699471.1"/>
    <property type="molecule type" value="Genomic_DNA"/>
</dbReference>
<evidence type="ECO:0008006" key="3">
    <source>
        <dbReference type="Google" id="ProtNLM"/>
    </source>
</evidence>